<dbReference type="InterPro" id="IPR050952">
    <property type="entry name" value="TRIM-NHL_E3_ligases"/>
</dbReference>
<evidence type="ECO:0000313" key="11">
    <source>
        <dbReference type="EMBL" id="KAK9403501.1"/>
    </source>
</evidence>
<dbReference type="GO" id="GO:0008270">
    <property type="term" value="F:zinc ion binding"/>
    <property type="evidence" value="ECO:0007669"/>
    <property type="project" value="UniProtKB-KW"/>
</dbReference>
<keyword evidence="12" id="KW-1185">Reference proteome</keyword>
<evidence type="ECO:0000256" key="8">
    <source>
        <dbReference type="PROSITE-ProRule" id="PRU00504"/>
    </source>
</evidence>
<evidence type="ECO:0000256" key="7">
    <source>
        <dbReference type="PROSITE-ProRule" id="PRU00175"/>
    </source>
</evidence>
<dbReference type="PROSITE" id="PS51125">
    <property type="entry name" value="NHL"/>
    <property type="match status" value="1"/>
</dbReference>
<dbReference type="PANTHER" id="PTHR24104:SF47">
    <property type="entry name" value="E3 UBIQUITIN-PROTEIN LIGASE NHLRC1"/>
    <property type="match status" value="1"/>
</dbReference>
<evidence type="ECO:0000256" key="9">
    <source>
        <dbReference type="SAM" id="MobiDB-lite"/>
    </source>
</evidence>
<dbReference type="PROSITE" id="PS50089">
    <property type="entry name" value="ZF_RING_2"/>
    <property type="match status" value="1"/>
</dbReference>
<dbReference type="InterPro" id="IPR011042">
    <property type="entry name" value="6-blade_b-propeller_TolB-like"/>
</dbReference>
<dbReference type="Pfam" id="PF01436">
    <property type="entry name" value="NHL"/>
    <property type="match status" value="1"/>
</dbReference>
<evidence type="ECO:0000256" key="4">
    <source>
        <dbReference type="ARBA" id="ARBA00022737"/>
    </source>
</evidence>
<dbReference type="InterPro" id="IPR001258">
    <property type="entry name" value="NHL_repeat"/>
</dbReference>
<dbReference type="FunFam" id="3.30.40.10:FF:000372">
    <property type="entry name" value="E3 ubiquitin-protein ligase NHLRC1"/>
    <property type="match status" value="1"/>
</dbReference>
<dbReference type="AlphaFoldDB" id="A0AAW1BMH2"/>
<keyword evidence="5 7" id="KW-0863">Zinc-finger</keyword>
<dbReference type="PROSITE" id="PS00518">
    <property type="entry name" value="ZF_RING_1"/>
    <property type="match status" value="1"/>
</dbReference>
<gene>
    <name evidence="11" type="ORF">NXF25_008328</name>
</gene>
<protein>
    <recommendedName>
        <fullName evidence="2">RING-type E3 ubiquitin transferase</fullName>
        <ecNumber evidence="2">2.3.2.27</ecNumber>
    </recommendedName>
</protein>
<keyword evidence="3" id="KW-0479">Metal-binding</keyword>
<comment type="caution">
    <text evidence="11">The sequence shown here is derived from an EMBL/GenBank/DDBJ whole genome shotgun (WGS) entry which is preliminary data.</text>
</comment>
<feature type="region of interest" description="Disordered" evidence="9">
    <location>
        <begin position="448"/>
        <end position="473"/>
    </location>
</feature>
<dbReference type="InterPro" id="IPR013083">
    <property type="entry name" value="Znf_RING/FYVE/PHD"/>
</dbReference>
<dbReference type="InterPro" id="IPR017907">
    <property type="entry name" value="Znf_RING_CS"/>
</dbReference>
<dbReference type="GO" id="GO:0043161">
    <property type="term" value="P:proteasome-mediated ubiquitin-dependent protein catabolic process"/>
    <property type="evidence" value="ECO:0007669"/>
    <property type="project" value="TreeGrafter"/>
</dbReference>
<feature type="repeat" description="NHL" evidence="8">
    <location>
        <begin position="168"/>
        <end position="211"/>
    </location>
</feature>
<dbReference type="CDD" id="cd14961">
    <property type="entry name" value="NHL_TRIM32_like"/>
    <property type="match status" value="1"/>
</dbReference>
<dbReference type="GO" id="GO:0000209">
    <property type="term" value="P:protein polyubiquitination"/>
    <property type="evidence" value="ECO:0007669"/>
    <property type="project" value="TreeGrafter"/>
</dbReference>
<dbReference type="EMBL" id="JAOTOJ010000003">
    <property type="protein sequence ID" value="KAK9403501.1"/>
    <property type="molecule type" value="Genomic_DNA"/>
</dbReference>
<accession>A0AAW1BMH2</accession>
<dbReference type="CDD" id="cd16516">
    <property type="entry name" value="RING-HC_malin"/>
    <property type="match status" value="1"/>
</dbReference>
<evidence type="ECO:0000256" key="6">
    <source>
        <dbReference type="ARBA" id="ARBA00022833"/>
    </source>
</evidence>
<reference evidence="11 12" key="1">
    <citation type="journal article" date="2024" name="Proc. Natl. Acad. Sci. U.S.A.">
        <title>The genetic regulatory architecture and epigenomic basis for age-related changes in rattlesnake venom.</title>
        <authorList>
            <person name="Hogan M.P."/>
            <person name="Holding M.L."/>
            <person name="Nystrom G.S."/>
            <person name="Colston T.J."/>
            <person name="Bartlett D.A."/>
            <person name="Mason A.J."/>
            <person name="Ellsworth S.A."/>
            <person name="Rautsaw R.M."/>
            <person name="Lawrence K.C."/>
            <person name="Strickland J.L."/>
            <person name="He B."/>
            <person name="Fraser P."/>
            <person name="Margres M.J."/>
            <person name="Gilbert D.M."/>
            <person name="Gibbs H.L."/>
            <person name="Parkinson C.L."/>
            <person name="Rokyta D.R."/>
        </authorList>
    </citation>
    <scope>NUCLEOTIDE SEQUENCE [LARGE SCALE GENOMIC DNA]</scope>
    <source>
        <strain evidence="11">DRR0105</strain>
    </source>
</reference>
<proteinExistence type="predicted"/>
<evidence type="ECO:0000256" key="5">
    <source>
        <dbReference type="ARBA" id="ARBA00022771"/>
    </source>
</evidence>
<feature type="domain" description="RING-type" evidence="10">
    <location>
        <begin position="26"/>
        <end position="72"/>
    </location>
</feature>
<dbReference type="Gene3D" id="2.120.10.30">
    <property type="entry name" value="TolB, C-terminal domain"/>
    <property type="match status" value="1"/>
</dbReference>
<dbReference type="SUPFAM" id="SSF57850">
    <property type="entry name" value="RING/U-box"/>
    <property type="match status" value="1"/>
</dbReference>
<dbReference type="SMART" id="SM00184">
    <property type="entry name" value="RING"/>
    <property type="match status" value="1"/>
</dbReference>
<dbReference type="Gene3D" id="3.30.40.10">
    <property type="entry name" value="Zinc/RING finger domain, C3HC4 (zinc finger)"/>
    <property type="match status" value="1"/>
</dbReference>
<dbReference type="Pfam" id="PF13639">
    <property type="entry name" value="zf-RING_2"/>
    <property type="match status" value="1"/>
</dbReference>
<organism evidence="11 12">
    <name type="scientific">Crotalus adamanteus</name>
    <name type="common">Eastern diamondback rattlesnake</name>
    <dbReference type="NCBI Taxonomy" id="8729"/>
    <lineage>
        <taxon>Eukaryota</taxon>
        <taxon>Metazoa</taxon>
        <taxon>Chordata</taxon>
        <taxon>Craniata</taxon>
        <taxon>Vertebrata</taxon>
        <taxon>Euteleostomi</taxon>
        <taxon>Lepidosauria</taxon>
        <taxon>Squamata</taxon>
        <taxon>Bifurcata</taxon>
        <taxon>Unidentata</taxon>
        <taxon>Episquamata</taxon>
        <taxon>Toxicofera</taxon>
        <taxon>Serpentes</taxon>
        <taxon>Colubroidea</taxon>
        <taxon>Viperidae</taxon>
        <taxon>Crotalinae</taxon>
        <taxon>Crotalus</taxon>
    </lineage>
</organism>
<dbReference type="PANTHER" id="PTHR24104">
    <property type="entry name" value="E3 UBIQUITIN-PROTEIN LIGASE NHLRC1-RELATED"/>
    <property type="match status" value="1"/>
</dbReference>
<dbReference type="GO" id="GO:0061630">
    <property type="term" value="F:ubiquitin protein ligase activity"/>
    <property type="evidence" value="ECO:0007669"/>
    <property type="project" value="UniProtKB-EC"/>
</dbReference>
<keyword evidence="6" id="KW-0862">Zinc</keyword>
<evidence type="ECO:0000256" key="3">
    <source>
        <dbReference type="ARBA" id="ARBA00022723"/>
    </source>
</evidence>
<dbReference type="SUPFAM" id="SSF63829">
    <property type="entry name" value="Calcium-dependent phosphotriesterase"/>
    <property type="match status" value="1"/>
</dbReference>
<keyword evidence="4" id="KW-0677">Repeat</keyword>
<comment type="catalytic activity">
    <reaction evidence="1">
        <text>S-ubiquitinyl-[E2 ubiquitin-conjugating enzyme]-L-cysteine + [acceptor protein]-L-lysine = [E2 ubiquitin-conjugating enzyme]-L-cysteine + N(6)-ubiquitinyl-[acceptor protein]-L-lysine.</text>
        <dbReference type="EC" id="2.3.2.27"/>
    </reaction>
</comment>
<evidence type="ECO:0000256" key="1">
    <source>
        <dbReference type="ARBA" id="ARBA00000900"/>
    </source>
</evidence>
<dbReference type="EC" id="2.3.2.27" evidence="2"/>
<dbReference type="InterPro" id="IPR001841">
    <property type="entry name" value="Znf_RING"/>
</dbReference>
<evidence type="ECO:0000313" key="12">
    <source>
        <dbReference type="Proteomes" id="UP001474421"/>
    </source>
</evidence>
<evidence type="ECO:0000259" key="10">
    <source>
        <dbReference type="PROSITE" id="PS50089"/>
    </source>
</evidence>
<evidence type="ECO:0000256" key="2">
    <source>
        <dbReference type="ARBA" id="ARBA00012483"/>
    </source>
</evidence>
<name>A0AAW1BMH2_CROAD</name>
<dbReference type="FunFam" id="2.120.10.30:FF:000131">
    <property type="entry name" value="NHL repeat containing E3 ubiquitin protein ligase 1"/>
    <property type="match status" value="1"/>
</dbReference>
<sequence>MTAKAADQTEIMTELLDQSENNLLECKVCFEKYSVEKKHRPKNLPCGHVMCLECVMSLAHPRNFRLECPFCRRPCKSSETSDCLPLLHLMEILSPSANQTPVAGRTLGRREAVAAPGSQVFTFHLSFGGWGTLINPTGLAVCQSSSCLAVAHDGKKRIKLFSFSGSCLQQFGEKGQSGNDLKYPTDVAVTLDGHIVVTDSGDRSVKVFDCDGRSKMVIAESFSLPWGLDKTPQNDILMTDSEAGALYRLSADFKKGELKGVKRLYSNLCHPRKVAVSPISGAIAVIEHLMGKGLCYGNTRLKIFNRDLQLISQVDSFGLNLVFPSKVHASAVTFSREGQSRRVVGEKKQRAQPGSRADRTCVHFIIPHSTLFLHTGNRSRAISRSSPSSTVRQGHAAAFNLLLRRAAKVLRRRPFPFFNLDPAGRLQEERSEQNHPCLTALAPAAIPGWRPGKGRRRSGISDIGPRCPSPPRPWNLHRGEGLRQEPPGATAAAEAGRWRWRGRGGGGSSTGGGGACRAGEAEAKSGCLGVSGKLFFGGCFSSFARLPLTSLPPPQAGMTLVCAALLALPGRLRECRCEQLPRL</sequence>
<dbReference type="Proteomes" id="UP001474421">
    <property type="component" value="Unassembled WGS sequence"/>
</dbReference>